<feature type="compositionally biased region" description="Low complexity" evidence="1">
    <location>
        <begin position="682"/>
        <end position="692"/>
    </location>
</feature>
<accession>A0A2N5Y2W3</accession>
<evidence type="ECO:0000313" key="3">
    <source>
        <dbReference type="EMBL" id="PLW82730.1"/>
    </source>
</evidence>
<feature type="compositionally biased region" description="Basic and acidic residues" evidence="1">
    <location>
        <begin position="338"/>
        <end position="350"/>
    </location>
</feature>
<dbReference type="SMART" id="SM00257">
    <property type="entry name" value="LysM"/>
    <property type="match status" value="1"/>
</dbReference>
<feature type="region of interest" description="Disordered" evidence="1">
    <location>
        <begin position="139"/>
        <end position="174"/>
    </location>
</feature>
<dbReference type="Pfam" id="PF25800">
    <property type="entry name" value="FimV_N"/>
    <property type="match status" value="1"/>
</dbReference>
<dbReference type="InterPro" id="IPR036779">
    <property type="entry name" value="LysM_dom_sf"/>
</dbReference>
<reference evidence="4" key="1">
    <citation type="submission" date="2017-11" db="EMBL/GenBank/DDBJ databases">
        <title>The draft genome sequence of Chromatocurvus sp. F02.</title>
        <authorList>
            <person name="Du Z.-J."/>
            <person name="Chang Y.-Q."/>
        </authorList>
    </citation>
    <scope>NUCLEOTIDE SEQUENCE [LARGE SCALE GENOMIC DNA]</scope>
    <source>
        <strain evidence="4">F02</strain>
    </source>
</reference>
<sequence>MVMVHKRKLAAALVSWSCMQAGSVWGLGLGELTLESFLNEPLKARVSLLDVGDLHEDQIRVRLATTEDFDRLGVDRAYFLTGIKFDIELDDNGRGAILLRSDDPVLEPFLDFIVETRWPSGRVLRNYTVLVDPPVFDRSSPTASASERVAAAEGSPEPTAEKKKADVSTGTRVETRRSELAPGAMPQRDFGADAAARAAPGSRYMIRRDDTLWAIAQQARPEGVSVHQTMLEIQRLNPEAFLGGNINRIKAGYIIYLPASNDIGSADLEAALAEVRQQNEDWRAGRSSTPAGEGPALRISSADVTPAANPGEPAQDSPAERPAPAGAGTSAANAAMEGLEKSEREREELGQRLQALSERLETLERIVELKDARIASLQQDLAAAGSGEAPAAGAGDQDPPAVASTAETLPAPVISQPRAPTPPPAEGGNWFYALVAAVVAALLGLLLWRRRSSAAQAGTDDYSGPAAAFSNDPGQDEFADVQLRDQALVEDADGAVPAFAPAAAFTPESPVPQPSGERGYGERKHDEYASDVEAGGALAEVDIYIAYGRFSQAMELLRNALRSEPENTAYRLKLLELAVETADRAEADLQLGELRRIGDQDAIARGESLISAGSAAAVAPERRFIDEPAASDDQSESLADSQFSGNLSDFEDAGAESAVDTEDDLSLELDDVQPADARDELVPSVGDSDLSDSDFLGLELEEDLPDDLIVSAEATPRATADAADDEDDFVFAEDGDPLSTKLDLARAYIDMGDDDGARQILAEVVADGSAEQQQEARELLGRLG</sequence>
<evidence type="ECO:0000256" key="1">
    <source>
        <dbReference type="SAM" id="MobiDB-lite"/>
    </source>
</evidence>
<gene>
    <name evidence="3" type="ORF">CWI75_09135</name>
</gene>
<dbReference type="Gene3D" id="3.10.350.10">
    <property type="entry name" value="LysM domain"/>
    <property type="match status" value="1"/>
</dbReference>
<organism evidence="3 4">
    <name type="scientific">Kineobactrum sediminis</name>
    <dbReference type="NCBI Taxonomy" id="1905677"/>
    <lineage>
        <taxon>Bacteria</taxon>
        <taxon>Pseudomonadati</taxon>
        <taxon>Pseudomonadota</taxon>
        <taxon>Gammaproteobacteria</taxon>
        <taxon>Cellvibrionales</taxon>
        <taxon>Halieaceae</taxon>
        <taxon>Kineobactrum</taxon>
    </lineage>
</organism>
<dbReference type="EMBL" id="PKLZ01000007">
    <property type="protein sequence ID" value="PLW82730.1"/>
    <property type="molecule type" value="Genomic_DNA"/>
</dbReference>
<dbReference type="Proteomes" id="UP000234845">
    <property type="component" value="Unassembled WGS sequence"/>
</dbReference>
<dbReference type="InterPro" id="IPR020011">
    <property type="entry name" value="FimV_C"/>
</dbReference>
<protein>
    <recommendedName>
        <fullName evidence="2">LysM domain-containing protein</fullName>
    </recommendedName>
</protein>
<feature type="compositionally biased region" description="Polar residues" evidence="1">
    <location>
        <begin position="636"/>
        <end position="647"/>
    </location>
</feature>
<feature type="domain" description="LysM" evidence="2">
    <location>
        <begin position="202"/>
        <end position="257"/>
    </location>
</feature>
<evidence type="ECO:0000313" key="4">
    <source>
        <dbReference type="Proteomes" id="UP000234845"/>
    </source>
</evidence>
<feature type="region of interest" description="Disordered" evidence="1">
    <location>
        <begin position="502"/>
        <end position="526"/>
    </location>
</feature>
<comment type="caution">
    <text evidence="3">The sequence shown here is derived from an EMBL/GenBank/DDBJ whole genome shotgun (WGS) entry which is preliminary data.</text>
</comment>
<feature type="compositionally biased region" description="Low complexity" evidence="1">
    <location>
        <begin position="322"/>
        <end position="337"/>
    </location>
</feature>
<dbReference type="PROSITE" id="PS51782">
    <property type="entry name" value="LYSM"/>
    <property type="match status" value="1"/>
</dbReference>
<dbReference type="AlphaFoldDB" id="A0A2N5Y2W3"/>
<feature type="compositionally biased region" description="Acidic residues" evidence="1">
    <location>
        <begin position="649"/>
        <end position="673"/>
    </location>
</feature>
<dbReference type="Gene3D" id="1.25.40.10">
    <property type="entry name" value="Tetratricopeptide repeat domain"/>
    <property type="match status" value="1"/>
</dbReference>
<dbReference type="Gene3D" id="1.20.58.2200">
    <property type="match status" value="1"/>
</dbReference>
<dbReference type="NCBIfam" id="TIGR03504">
    <property type="entry name" value="FimV_Cterm"/>
    <property type="match status" value="1"/>
</dbReference>
<proteinExistence type="predicted"/>
<dbReference type="InterPro" id="IPR011990">
    <property type="entry name" value="TPR-like_helical_dom_sf"/>
</dbReference>
<dbReference type="CDD" id="cd00118">
    <property type="entry name" value="LysM"/>
    <property type="match status" value="1"/>
</dbReference>
<dbReference type="InterPro" id="IPR038440">
    <property type="entry name" value="FimV_C_sf"/>
</dbReference>
<dbReference type="InterPro" id="IPR057840">
    <property type="entry name" value="FimV_N"/>
</dbReference>
<dbReference type="InterPro" id="IPR018392">
    <property type="entry name" value="LysM"/>
</dbReference>
<dbReference type="InterPro" id="IPR020012">
    <property type="entry name" value="LysM_FimV"/>
</dbReference>
<feature type="region of interest" description="Disordered" evidence="1">
    <location>
        <begin position="303"/>
        <end position="350"/>
    </location>
</feature>
<feature type="region of interest" description="Disordered" evidence="1">
    <location>
        <begin position="628"/>
        <end position="692"/>
    </location>
</feature>
<name>A0A2N5Y2W3_9GAMM</name>
<dbReference type="NCBIfam" id="TIGR03505">
    <property type="entry name" value="FimV_core"/>
    <property type="match status" value="1"/>
</dbReference>
<evidence type="ECO:0000259" key="2">
    <source>
        <dbReference type="PROSITE" id="PS51782"/>
    </source>
</evidence>
<keyword evidence="4" id="KW-1185">Reference proteome</keyword>